<sequence>MTDTELPAHRTAVADRFLSPRDEARVQLAVQAQRLAAAATELMPVDPDAAPGALLRAALALEKAVHRMQDAAVVAERERGTNWTQLGETAGMTKQSAHRKWAQAVQVWAQLGRATTAGHIMSTPERAAWLDAYYAQTHPERADAVSAGLDAVRHPQALDSEHARRGRAAVLHARREALAQRSSILHEEFMGPADTPADRAARASSARAFAALNDEQAELYTELAAAEPALAEEHLADAARAANEADRNREHAALLDERAGA</sequence>
<dbReference type="RefSeq" id="WP_189177551.1">
    <property type="nucleotide sequence ID" value="NZ_BMNG01000026.1"/>
</dbReference>
<evidence type="ECO:0000313" key="3">
    <source>
        <dbReference type="Proteomes" id="UP000656881"/>
    </source>
</evidence>
<name>A0ABQ2MWU7_9ACTN</name>
<reference evidence="3" key="1">
    <citation type="journal article" date="2019" name="Int. J. Syst. Evol. Microbiol.">
        <title>The Global Catalogue of Microorganisms (GCM) 10K type strain sequencing project: providing services to taxonomists for standard genome sequencing and annotation.</title>
        <authorList>
            <consortium name="The Broad Institute Genomics Platform"/>
            <consortium name="The Broad Institute Genome Sequencing Center for Infectious Disease"/>
            <person name="Wu L."/>
            <person name="Ma J."/>
        </authorList>
    </citation>
    <scope>NUCLEOTIDE SEQUENCE [LARGE SCALE GENOMIC DNA]</scope>
    <source>
        <strain evidence="3">CGMCC 4.7349</strain>
    </source>
</reference>
<proteinExistence type="predicted"/>
<keyword evidence="3" id="KW-1185">Reference proteome</keyword>
<gene>
    <name evidence="2" type="ORF">GCM10012286_79310</name>
</gene>
<comment type="caution">
    <text evidence="2">The sequence shown here is derived from an EMBL/GenBank/DDBJ whole genome shotgun (WGS) entry which is preliminary data.</text>
</comment>
<evidence type="ECO:0000313" key="2">
    <source>
        <dbReference type="EMBL" id="GGO58914.1"/>
    </source>
</evidence>
<protein>
    <submittedName>
        <fullName evidence="2">Uncharacterized protein</fullName>
    </submittedName>
</protein>
<evidence type="ECO:0000256" key="1">
    <source>
        <dbReference type="SAM" id="MobiDB-lite"/>
    </source>
</evidence>
<accession>A0ABQ2MWU7</accession>
<dbReference type="Proteomes" id="UP000656881">
    <property type="component" value="Unassembled WGS sequence"/>
</dbReference>
<feature type="region of interest" description="Disordered" evidence="1">
    <location>
        <begin position="240"/>
        <end position="261"/>
    </location>
</feature>
<dbReference type="EMBL" id="BMNG01000026">
    <property type="protein sequence ID" value="GGO58914.1"/>
    <property type="molecule type" value="Genomic_DNA"/>
</dbReference>
<organism evidence="2 3">
    <name type="scientific">Streptomyces lasiicapitis</name>
    <dbReference type="NCBI Taxonomy" id="1923961"/>
    <lineage>
        <taxon>Bacteria</taxon>
        <taxon>Bacillati</taxon>
        <taxon>Actinomycetota</taxon>
        <taxon>Actinomycetes</taxon>
        <taxon>Kitasatosporales</taxon>
        <taxon>Streptomycetaceae</taxon>
        <taxon>Streptomyces</taxon>
    </lineage>
</organism>